<evidence type="ECO:0000256" key="7">
    <source>
        <dbReference type="ARBA" id="ARBA00023136"/>
    </source>
</evidence>
<evidence type="ECO:0000256" key="4">
    <source>
        <dbReference type="ARBA" id="ARBA00022475"/>
    </source>
</evidence>
<evidence type="ECO:0000313" key="10">
    <source>
        <dbReference type="EMBL" id="MBB5265609.1"/>
    </source>
</evidence>
<keyword evidence="7 8" id="KW-0472">Membrane</keyword>
<dbReference type="PIRSF" id="PIRSF037778">
    <property type="entry name" value="UCP037778_transp_RibU"/>
    <property type="match status" value="1"/>
</dbReference>
<reference evidence="10 11" key="1">
    <citation type="submission" date="2020-08" db="EMBL/GenBank/DDBJ databases">
        <title>Genomic Encyclopedia of Type Strains, Phase IV (KMG-IV): sequencing the most valuable type-strain genomes for metagenomic binning, comparative biology and taxonomic classification.</title>
        <authorList>
            <person name="Goeker M."/>
        </authorList>
    </citation>
    <scope>NUCLEOTIDE SEQUENCE [LARGE SCALE GENOMIC DNA]</scope>
    <source>
        <strain evidence="10 11">DSM 106146</strain>
    </source>
</reference>
<feature type="transmembrane region" description="Helical" evidence="9">
    <location>
        <begin position="150"/>
        <end position="175"/>
    </location>
</feature>
<feature type="transmembrane region" description="Helical" evidence="9">
    <location>
        <begin position="206"/>
        <end position="230"/>
    </location>
</feature>
<dbReference type="GO" id="GO:0032217">
    <property type="term" value="F:riboflavin transmembrane transporter activity"/>
    <property type="evidence" value="ECO:0007669"/>
    <property type="project" value="InterPro"/>
</dbReference>
<name>A0A7W8HC36_9FIRM</name>
<comment type="function">
    <text evidence="8">Probably a riboflavin-binding protein that interacts with the energy-coupling factor (ECF) ABC-transporter complex.</text>
</comment>
<evidence type="ECO:0000256" key="2">
    <source>
        <dbReference type="ARBA" id="ARBA00005540"/>
    </source>
</evidence>
<sequence>MNLGKLWEDARGHVEFVVVVIVIVAAIIALAVIAEKFLFKEKKSKRFKTRNIAVVGMLSAIALVLFLFEIPLPFAPSFYELDFSELPVLIGSFALGPVAGVVIELCKILLKLVIKGTTTAFVGDFANFIVGCSMVVPAAIIYHRFRTKKAALVSLVTGTAIMTVFGSVFNAFYLLPAFADLYGMPLDSIIAMGQEINGNINSVATLVLFAVVPFNLLKGAVLTILTMLLYKHISPIIKGH</sequence>
<evidence type="ECO:0000313" key="11">
    <source>
        <dbReference type="Proteomes" id="UP000543642"/>
    </source>
</evidence>
<organism evidence="10 11">
    <name type="scientific">Catenibacillus scindens</name>
    <dbReference type="NCBI Taxonomy" id="673271"/>
    <lineage>
        <taxon>Bacteria</taxon>
        <taxon>Bacillati</taxon>
        <taxon>Bacillota</taxon>
        <taxon>Clostridia</taxon>
        <taxon>Lachnospirales</taxon>
        <taxon>Lachnospiraceae</taxon>
        <taxon>Catenibacillus</taxon>
    </lineage>
</organism>
<dbReference type="PANTHER" id="PTHR38438:SF1">
    <property type="entry name" value="RIBOFLAVIN TRANSPORTER RIBU"/>
    <property type="match status" value="1"/>
</dbReference>
<dbReference type="InterPro" id="IPR024529">
    <property type="entry name" value="ECF_trnsprt_substrate-spec"/>
</dbReference>
<dbReference type="InterPro" id="IPR025720">
    <property type="entry name" value="RibU"/>
</dbReference>
<comment type="similarity">
    <text evidence="2 8">Belongs to the prokaryotic riboflavin transporter (P-RFT) (TC 2.A.87) family.</text>
</comment>
<comment type="caution">
    <text evidence="10">The sequence shown here is derived from an EMBL/GenBank/DDBJ whole genome shotgun (WGS) entry which is preliminary data.</text>
</comment>
<evidence type="ECO:0000256" key="1">
    <source>
        <dbReference type="ARBA" id="ARBA00004651"/>
    </source>
</evidence>
<keyword evidence="3 8" id="KW-0813">Transport</keyword>
<evidence type="ECO:0000256" key="9">
    <source>
        <dbReference type="SAM" id="Phobius"/>
    </source>
</evidence>
<dbReference type="Pfam" id="PF12822">
    <property type="entry name" value="ECF_trnsprt"/>
    <property type="match status" value="1"/>
</dbReference>
<keyword evidence="4 8" id="KW-1003">Cell membrane</keyword>
<dbReference type="Gene3D" id="1.10.1760.20">
    <property type="match status" value="1"/>
</dbReference>
<evidence type="ECO:0000256" key="6">
    <source>
        <dbReference type="ARBA" id="ARBA00022989"/>
    </source>
</evidence>
<comment type="subcellular location">
    <subcellularLocation>
        <location evidence="1">Cell membrane</location>
        <topology evidence="1">Multi-pass membrane protein</topology>
    </subcellularLocation>
</comment>
<feature type="transmembrane region" description="Helical" evidence="9">
    <location>
        <begin position="51"/>
        <end position="68"/>
    </location>
</feature>
<protein>
    <recommendedName>
        <fullName evidence="8">Riboflavin transporter</fullName>
    </recommendedName>
</protein>
<dbReference type="AlphaFoldDB" id="A0A7W8HC36"/>
<evidence type="ECO:0000256" key="8">
    <source>
        <dbReference type="PIRNR" id="PIRNR037778"/>
    </source>
</evidence>
<dbReference type="GO" id="GO:0005886">
    <property type="term" value="C:plasma membrane"/>
    <property type="evidence" value="ECO:0007669"/>
    <property type="project" value="UniProtKB-SubCell"/>
</dbReference>
<gene>
    <name evidence="10" type="ORF">HNP82_002756</name>
</gene>
<keyword evidence="6 9" id="KW-1133">Transmembrane helix</keyword>
<proteinExistence type="inferred from homology"/>
<evidence type="ECO:0000256" key="3">
    <source>
        <dbReference type="ARBA" id="ARBA00022448"/>
    </source>
</evidence>
<feature type="transmembrane region" description="Helical" evidence="9">
    <location>
        <begin position="16"/>
        <end position="39"/>
    </location>
</feature>
<feature type="transmembrane region" description="Helical" evidence="9">
    <location>
        <begin position="88"/>
        <end position="110"/>
    </location>
</feature>
<accession>A0A7W8HC36</accession>
<keyword evidence="5 9" id="KW-0812">Transmembrane</keyword>
<keyword evidence="11" id="KW-1185">Reference proteome</keyword>
<evidence type="ECO:0000256" key="5">
    <source>
        <dbReference type="ARBA" id="ARBA00022692"/>
    </source>
</evidence>
<dbReference type="EMBL" id="JACHFW010000013">
    <property type="protein sequence ID" value="MBB5265609.1"/>
    <property type="molecule type" value="Genomic_DNA"/>
</dbReference>
<dbReference type="Proteomes" id="UP000543642">
    <property type="component" value="Unassembled WGS sequence"/>
</dbReference>
<dbReference type="RefSeq" id="WP_183775599.1">
    <property type="nucleotide sequence ID" value="NZ_CAWVEG010000023.1"/>
</dbReference>
<dbReference type="PANTHER" id="PTHR38438">
    <property type="entry name" value="RIBOFLAVIN TRANSPORTER RIBU"/>
    <property type="match status" value="1"/>
</dbReference>